<dbReference type="Proteomes" id="UP000248553">
    <property type="component" value="Unassembled WGS sequence"/>
</dbReference>
<evidence type="ECO:0000259" key="2">
    <source>
        <dbReference type="Pfam" id="PF07715"/>
    </source>
</evidence>
<evidence type="ECO:0000256" key="1">
    <source>
        <dbReference type="SAM" id="SignalP"/>
    </source>
</evidence>
<feature type="chain" id="PRO_5016375519" description="TonB-dependent receptor plug domain-containing protein" evidence="1">
    <location>
        <begin position="24"/>
        <end position="132"/>
    </location>
</feature>
<name>A0A328BTJ5_9BACT</name>
<dbReference type="Gene3D" id="2.170.130.10">
    <property type="entry name" value="TonB-dependent receptor, plug domain"/>
    <property type="match status" value="1"/>
</dbReference>
<keyword evidence="4" id="KW-1185">Reference proteome</keyword>
<dbReference type="EMBL" id="QHKM01000001">
    <property type="protein sequence ID" value="RAK69851.1"/>
    <property type="molecule type" value="Genomic_DNA"/>
</dbReference>
<keyword evidence="1" id="KW-0732">Signal</keyword>
<feature type="signal peptide" evidence="1">
    <location>
        <begin position="1"/>
        <end position="23"/>
    </location>
</feature>
<sequence length="132" mass="14322">MPRFRHPLLAAVLFGLTAATARAQEPAQATQQATLAQEPPAPRPVVVRCHMSVVPGQEPLYIIDGTPATPEQMRRLSPHAIEKVNVVSAAQAAALYGSQALNGAIIITTKPARKQQAELFKRQQQLPMKQMP</sequence>
<dbReference type="RefSeq" id="WP_111476587.1">
    <property type="nucleotide sequence ID" value="NZ_QHKM01000001.1"/>
</dbReference>
<gene>
    <name evidence="3" type="ORF">DLM85_03065</name>
</gene>
<dbReference type="SUPFAM" id="SSF56935">
    <property type="entry name" value="Porins"/>
    <property type="match status" value="1"/>
</dbReference>
<reference evidence="4" key="1">
    <citation type="submission" date="2018-05" db="EMBL/GenBank/DDBJ databases">
        <authorList>
            <person name="Nie L."/>
        </authorList>
    </citation>
    <scope>NUCLEOTIDE SEQUENCE [LARGE SCALE GENOMIC DNA]</scope>
    <source>
        <strain evidence="4">NL</strain>
    </source>
</reference>
<feature type="domain" description="TonB-dependent receptor plug" evidence="2">
    <location>
        <begin position="56"/>
        <end position="104"/>
    </location>
</feature>
<dbReference type="OrthoDB" id="887369at2"/>
<evidence type="ECO:0000313" key="3">
    <source>
        <dbReference type="EMBL" id="RAK69851.1"/>
    </source>
</evidence>
<dbReference type="AlphaFoldDB" id="A0A328BTJ5"/>
<dbReference type="InterPro" id="IPR037066">
    <property type="entry name" value="Plug_dom_sf"/>
</dbReference>
<organism evidence="3 4">
    <name type="scientific">Hymenobacter edaphi</name>
    <dbReference type="NCBI Taxonomy" id="2211146"/>
    <lineage>
        <taxon>Bacteria</taxon>
        <taxon>Pseudomonadati</taxon>
        <taxon>Bacteroidota</taxon>
        <taxon>Cytophagia</taxon>
        <taxon>Cytophagales</taxon>
        <taxon>Hymenobacteraceae</taxon>
        <taxon>Hymenobacter</taxon>
    </lineage>
</organism>
<evidence type="ECO:0000313" key="4">
    <source>
        <dbReference type="Proteomes" id="UP000248553"/>
    </source>
</evidence>
<dbReference type="InterPro" id="IPR012910">
    <property type="entry name" value="Plug_dom"/>
</dbReference>
<dbReference type="Pfam" id="PF07715">
    <property type="entry name" value="Plug"/>
    <property type="match status" value="1"/>
</dbReference>
<comment type="caution">
    <text evidence="3">The sequence shown here is derived from an EMBL/GenBank/DDBJ whole genome shotgun (WGS) entry which is preliminary data.</text>
</comment>
<accession>A0A328BTJ5</accession>
<protein>
    <recommendedName>
        <fullName evidence="2">TonB-dependent receptor plug domain-containing protein</fullName>
    </recommendedName>
</protein>
<proteinExistence type="predicted"/>